<dbReference type="EnsemblMetazoa" id="PPA39793.1">
    <property type="protein sequence ID" value="PPA39793.1"/>
    <property type="gene ID" value="WBGene00278162"/>
</dbReference>
<dbReference type="PROSITE" id="PS51034">
    <property type="entry name" value="ZP_2"/>
    <property type="match status" value="1"/>
</dbReference>
<dbReference type="Proteomes" id="UP000005239">
    <property type="component" value="Unassembled WGS sequence"/>
</dbReference>
<keyword evidence="4" id="KW-1185">Reference proteome</keyword>
<keyword evidence="1" id="KW-0732">Signal</keyword>
<dbReference type="PANTHER" id="PTHR22907:SF59">
    <property type="entry name" value="CUTICLIN-LIKE PROTEIN 19"/>
    <property type="match status" value="1"/>
</dbReference>
<reference evidence="3" key="2">
    <citation type="submission" date="2022-06" db="UniProtKB">
        <authorList>
            <consortium name="EnsemblMetazoa"/>
        </authorList>
    </citation>
    <scope>IDENTIFICATION</scope>
    <source>
        <strain evidence="3">PS312</strain>
    </source>
</reference>
<gene>
    <name evidence="3" type="primary">WBGene00278162</name>
</gene>
<dbReference type="InterPro" id="IPR001507">
    <property type="entry name" value="ZP_dom"/>
</dbReference>
<accession>A0A8R1UWF5</accession>
<evidence type="ECO:0000256" key="1">
    <source>
        <dbReference type="ARBA" id="ARBA00022729"/>
    </source>
</evidence>
<reference evidence="4" key="1">
    <citation type="journal article" date="2008" name="Nat. Genet.">
        <title>The Pristionchus pacificus genome provides a unique perspective on nematode lifestyle and parasitism.</title>
        <authorList>
            <person name="Dieterich C."/>
            <person name="Clifton S.W."/>
            <person name="Schuster L.N."/>
            <person name="Chinwalla A."/>
            <person name="Delehaunty K."/>
            <person name="Dinkelacker I."/>
            <person name="Fulton L."/>
            <person name="Fulton R."/>
            <person name="Godfrey J."/>
            <person name="Minx P."/>
            <person name="Mitreva M."/>
            <person name="Roeseler W."/>
            <person name="Tian H."/>
            <person name="Witte H."/>
            <person name="Yang S.P."/>
            <person name="Wilson R.K."/>
            <person name="Sommer R.J."/>
        </authorList>
    </citation>
    <scope>NUCLEOTIDE SEQUENCE [LARGE SCALE GENOMIC DNA]</scope>
    <source>
        <strain evidence="4">PS312</strain>
    </source>
</reference>
<name>A0A8R1UWF5_PRIPA</name>
<evidence type="ECO:0000313" key="4">
    <source>
        <dbReference type="Proteomes" id="UP000005239"/>
    </source>
</evidence>
<dbReference type="PANTHER" id="PTHR22907">
    <property type="entry name" value="GH04558P"/>
    <property type="match status" value="1"/>
</dbReference>
<feature type="domain" description="ZP" evidence="2">
    <location>
        <begin position="1"/>
        <end position="210"/>
    </location>
</feature>
<proteinExistence type="predicted"/>
<protein>
    <submittedName>
        <fullName evidence="3">Cutl-19</fullName>
    </submittedName>
</protein>
<dbReference type="AlphaFoldDB" id="A0A8R1UWF5"/>
<evidence type="ECO:0000259" key="2">
    <source>
        <dbReference type="PROSITE" id="PS51034"/>
    </source>
</evidence>
<sequence length="270" mass="30208">MSCCISSISIFLFIPGMLPLHHSSSLLLLLPLLLIFDMIPLVIVDSTLDGYSELIHSEVGVIVEPMLIISNASTASSRARCSLTLHKYLCSSPALKHNDTIAWNTRLCLKWKCKVEHHAMRIENCWVGSVNNPVPIIGKDGCTAESAMLHSPRYDTSFRGAESIGWLSVRQAIKKSSCRLSVGMKHIHMSCTIRLCHFCDPECQENTPPRACADQPRLRDFGRMWNESMAVSRTCNPTPYVTPSPMNNLPSINLFPVIPLLTFIRLHLCY</sequence>
<dbReference type="InterPro" id="IPR051962">
    <property type="entry name" value="Cuticlin"/>
</dbReference>
<organism evidence="3 4">
    <name type="scientific">Pristionchus pacificus</name>
    <name type="common">Parasitic nematode worm</name>
    <dbReference type="NCBI Taxonomy" id="54126"/>
    <lineage>
        <taxon>Eukaryota</taxon>
        <taxon>Metazoa</taxon>
        <taxon>Ecdysozoa</taxon>
        <taxon>Nematoda</taxon>
        <taxon>Chromadorea</taxon>
        <taxon>Rhabditida</taxon>
        <taxon>Rhabditina</taxon>
        <taxon>Diplogasteromorpha</taxon>
        <taxon>Diplogasteroidea</taxon>
        <taxon>Neodiplogasteridae</taxon>
        <taxon>Pristionchus</taxon>
    </lineage>
</organism>
<evidence type="ECO:0000313" key="3">
    <source>
        <dbReference type="EnsemblMetazoa" id="PPA39793.1"/>
    </source>
</evidence>